<evidence type="ECO:0000256" key="2">
    <source>
        <dbReference type="ARBA" id="ARBA00023163"/>
    </source>
</evidence>
<evidence type="ECO:0000313" key="5">
    <source>
        <dbReference type="Proteomes" id="UP001630127"/>
    </source>
</evidence>
<evidence type="ECO:0000256" key="3">
    <source>
        <dbReference type="PROSITE-ProRule" id="PRU01191"/>
    </source>
</evidence>
<comment type="caution">
    <text evidence="3">Lacks conserved residue(s) required for the propagation of feature annotation.</text>
</comment>
<keyword evidence="1" id="KW-0805">Transcription regulation</keyword>
<protein>
    <submittedName>
        <fullName evidence="4">Uncharacterized protein</fullName>
    </submittedName>
</protein>
<keyword evidence="5" id="KW-1185">Reference proteome</keyword>
<accession>A0ABD3B1Z5</accession>
<dbReference type="PROSITE" id="PS50985">
    <property type="entry name" value="GRAS"/>
    <property type="match status" value="1"/>
</dbReference>
<gene>
    <name evidence="4" type="ORF">ACH5RR_000884</name>
</gene>
<sequence length="118" mass="12677">MSSVAGIAQEEGSSSVGSSPLFFSLTSLSPGIGSPYTLFRDMKSNERGMWLFKYLTTCTRCVAAGSFDNASNELEQISLLASPDGAVVQRIAAYFTDALADWVVKGWRPGFHKALNST</sequence>
<comment type="similarity">
    <text evidence="3">Belongs to the GRAS family.</text>
</comment>
<evidence type="ECO:0000313" key="4">
    <source>
        <dbReference type="EMBL" id="KAL3537518.1"/>
    </source>
</evidence>
<organism evidence="4 5">
    <name type="scientific">Cinchona calisaya</name>
    <dbReference type="NCBI Taxonomy" id="153742"/>
    <lineage>
        <taxon>Eukaryota</taxon>
        <taxon>Viridiplantae</taxon>
        <taxon>Streptophyta</taxon>
        <taxon>Embryophyta</taxon>
        <taxon>Tracheophyta</taxon>
        <taxon>Spermatophyta</taxon>
        <taxon>Magnoliopsida</taxon>
        <taxon>eudicotyledons</taxon>
        <taxon>Gunneridae</taxon>
        <taxon>Pentapetalae</taxon>
        <taxon>asterids</taxon>
        <taxon>lamiids</taxon>
        <taxon>Gentianales</taxon>
        <taxon>Rubiaceae</taxon>
        <taxon>Cinchonoideae</taxon>
        <taxon>Cinchoneae</taxon>
        <taxon>Cinchona</taxon>
    </lineage>
</organism>
<proteinExistence type="inferred from homology"/>
<dbReference type="EMBL" id="JBJUIK010000001">
    <property type="protein sequence ID" value="KAL3537518.1"/>
    <property type="molecule type" value="Genomic_DNA"/>
</dbReference>
<reference evidence="4 5" key="1">
    <citation type="submission" date="2024-11" db="EMBL/GenBank/DDBJ databases">
        <title>A near-complete genome assembly of Cinchona calisaya.</title>
        <authorList>
            <person name="Lian D.C."/>
            <person name="Zhao X.W."/>
            <person name="Wei L."/>
        </authorList>
    </citation>
    <scope>NUCLEOTIDE SEQUENCE [LARGE SCALE GENOMIC DNA]</scope>
    <source>
        <tissue evidence="4">Nenye</tissue>
    </source>
</reference>
<name>A0ABD3B1Z5_9GENT</name>
<evidence type="ECO:0000256" key="1">
    <source>
        <dbReference type="ARBA" id="ARBA00023015"/>
    </source>
</evidence>
<dbReference type="Proteomes" id="UP001630127">
    <property type="component" value="Unassembled WGS sequence"/>
</dbReference>
<dbReference type="AlphaFoldDB" id="A0ABD3B1Z5"/>
<dbReference type="Pfam" id="PF03514">
    <property type="entry name" value="GRAS"/>
    <property type="match status" value="1"/>
</dbReference>
<keyword evidence="2" id="KW-0804">Transcription</keyword>
<dbReference type="InterPro" id="IPR005202">
    <property type="entry name" value="TF_GRAS"/>
</dbReference>
<comment type="caution">
    <text evidence="4">The sequence shown here is derived from an EMBL/GenBank/DDBJ whole genome shotgun (WGS) entry which is preliminary data.</text>
</comment>